<dbReference type="Gene3D" id="2.60.40.10">
    <property type="entry name" value="Immunoglobulins"/>
    <property type="match status" value="1"/>
</dbReference>
<evidence type="ECO:0000256" key="2">
    <source>
        <dbReference type="ARBA" id="ARBA00023157"/>
    </source>
</evidence>
<dbReference type="PANTHER" id="PTHR45080">
    <property type="entry name" value="CONTACTIN 5"/>
    <property type="match status" value="1"/>
</dbReference>
<dbReference type="SMART" id="SM00408">
    <property type="entry name" value="IGc2"/>
    <property type="match status" value="1"/>
</dbReference>
<name>A0A0D6M6C2_9BILA</name>
<dbReference type="FunFam" id="2.60.40.10:FF:001223">
    <property type="entry name" value="Sidekick cell adhesion molecule 1"/>
    <property type="match status" value="1"/>
</dbReference>
<keyword evidence="3" id="KW-0393">Immunoglobulin domain</keyword>
<keyword evidence="1" id="KW-0732">Signal</keyword>
<dbReference type="Pfam" id="PF07679">
    <property type="entry name" value="I-set"/>
    <property type="match status" value="1"/>
</dbReference>
<dbReference type="SMART" id="SM00409">
    <property type="entry name" value="IG"/>
    <property type="match status" value="1"/>
</dbReference>
<evidence type="ECO:0000313" key="6">
    <source>
        <dbReference type="Proteomes" id="UP000054495"/>
    </source>
</evidence>
<reference evidence="5 6" key="1">
    <citation type="submission" date="2013-05" db="EMBL/GenBank/DDBJ databases">
        <title>Draft genome of the parasitic nematode Anyclostoma ceylanicum.</title>
        <authorList>
            <person name="Mitreva M."/>
        </authorList>
    </citation>
    <scope>NUCLEOTIDE SEQUENCE [LARGE SCALE GENOMIC DNA]</scope>
</reference>
<dbReference type="EMBL" id="KE124790">
    <property type="protein sequence ID" value="EPB79675.1"/>
    <property type="molecule type" value="Genomic_DNA"/>
</dbReference>
<evidence type="ECO:0000256" key="3">
    <source>
        <dbReference type="ARBA" id="ARBA00023319"/>
    </source>
</evidence>
<dbReference type="InterPro" id="IPR050958">
    <property type="entry name" value="Cell_Adh-Cytoskel_Orgn"/>
</dbReference>
<keyword evidence="2" id="KW-1015">Disulfide bond</keyword>
<dbReference type="Proteomes" id="UP000054495">
    <property type="component" value="Unassembled WGS sequence"/>
</dbReference>
<dbReference type="PROSITE" id="PS50835">
    <property type="entry name" value="IG_LIKE"/>
    <property type="match status" value="1"/>
</dbReference>
<dbReference type="GO" id="GO:0005886">
    <property type="term" value="C:plasma membrane"/>
    <property type="evidence" value="ECO:0007669"/>
    <property type="project" value="TreeGrafter"/>
</dbReference>
<proteinExistence type="predicted"/>
<protein>
    <submittedName>
        <fullName evidence="5">Immunoglobulin I-set domain protein</fullName>
    </submittedName>
</protein>
<dbReference type="AlphaFoldDB" id="A0A0D6M6C2"/>
<sequence>MFFWEKILDEVTHVLYLMQYVSSNTSSTSFAFQRLRSFTVPPRIIESAKRELVKSGELATMWCEAVGVPKPTITWMRDDQVLTNTALDDRGNTHRKSLMFNNVSVDDAGVYTCKAENWAGTASKDFDLVVIKIVAFLEISDINGKENGLRMCDKVQSGIHFFIAKAIDGVILTLPGSDKTT</sequence>
<evidence type="ECO:0000256" key="1">
    <source>
        <dbReference type="ARBA" id="ARBA00022729"/>
    </source>
</evidence>
<feature type="domain" description="Ig-like" evidence="4">
    <location>
        <begin position="42"/>
        <end position="129"/>
    </location>
</feature>
<evidence type="ECO:0000259" key="4">
    <source>
        <dbReference type="PROSITE" id="PS50835"/>
    </source>
</evidence>
<dbReference type="GO" id="GO:0050808">
    <property type="term" value="P:synapse organization"/>
    <property type="evidence" value="ECO:0007669"/>
    <property type="project" value="TreeGrafter"/>
</dbReference>
<dbReference type="GO" id="GO:0043025">
    <property type="term" value="C:neuronal cell body"/>
    <property type="evidence" value="ECO:0007669"/>
    <property type="project" value="TreeGrafter"/>
</dbReference>
<dbReference type="SUPFAM" id="SSF48726">
    <property type="entry name" value="Immunoglobulin"/>
    <property type="match status" value="1"/>
</dbReference>
<dbReference type="InterPro" id="IPR036179">
    <property type="entry name" value="Ig-like_dom_sf"/>
</dbReference>
<dbReference type="PANTHER" id="PTHR45080:SF8">
    <property type="entry name" value="IG-LIKE DOMAIN-CONTAINING PROTEIN"/>
    <property type="match status" value="1"/>
</dbReference>
<accession>A0A0D6M6C2</accession>
<dbReference type="GO" id="GO:0030424">
    <property type="term" value="C:axon"/>
    <property type="evidence" value="ECO:0007669"/>
    <property type="project" value="TreeGrafter"/>
</dbReference>
<dbReference type="InterPro" id="IPR013783">
    <property type="entry name" value="Ig-like_fold"/>
</dbReference>
<dbReference type="InterPro" id="IPR013098">
    <property type="entry name" value="Ig_I-set"/>
</dbReference>
<gene>
    <name evidence="5" type="ORF">ANCCEY_01219</name>
</gene>
<dbReference type="CDD" id="cd00096">
    <property type="entry name" value="Ig"/>
    <property type="match status" value="1"/>
</dbReference>
<evidence type="ECO:0000313" key="5">
    <source>
        <dbReference type="EMBL" id="EPB79675.1"/>
    </source>
</evidence>
<dbReference type="InterPro" id="IPR007110">
    <property type="entry name" value="Ig-like_dom"/>
</dbReference>
<dbReference type="InterPro" id="IPR003598">
    <property type="entry name" value="Ig_sub2"/>
</dbReference>
<dbReference type="GO" id="GO:0007156">
    <property type="term" value="P:homophilic cell adhesion via plasma membrane adhesion molecules"/>
    <property type="evidence" value="ECO:0007669"/>
    <property type="project" value="TreeGrafter"/>
</dbReference>
<dbReference type="GO" id="GO:0008046">
    <property type="term" value="F:axon guidance receptor activity"/>
    <property type="evidence" value="ECO:0007669"/>
    <property type="project" value="TreeGrafter"/>
</dbReference>
<keyword evidence="6" id="KW-1185">Reference proteome</keyword>
<dbReference type="InterPro" id="IPR003599">
    <property type="entry name" value="Ig_sub"/>
</dbReference>
<organism evidence="5 6">
    <name type="scientific">Ancylostoma ceylanicum</name>
    <dbReference type="NCBI Taxonomy" id="53326"/>
    <lineage>
        <taxon>Eukaryota</taxon>
        <taxon>Metazoa</taxon>
        <taxon>Ecdysozoa</taxon>
        <taxon>Nematoda</taxon>
        <taxon>Chromadorea</taxon>
        <taxon>Rhabditida</taxon>
        <taxon>Rhabditina</taxon>
        <taxon>Rhabditomorpha</taxon>
        <taxon>Strongyloidea</taxon>
        <taxon>Ancylostomatidae</taxon>
        <taxon>Ancylostomatinae</taxon>
        <taxon>Ancylostoma</taxon>
    </lineage>
</organism>